<proteinExistence type="predicted"/>
<evidence type="ECO:0000256" key="1">
    <source>
        <dbReference type="SAM" id="MobiDB-lite"/>
    </source>
</evidence>
<evidence type="ECO:0000313" key="2">
    <source>
        <dbReference type="EMBL" id="CEK56170.1"/>
    </source>
</evidence>
<reference evidence="2" key="1">
    <citation type="submission" date="2014-12" db="EMBL/GenBank/DDBJ databases">
        <title>Insight into the proteome of Arion vulgaris.</title>
        <authorList>
            <person name="Aradska J."/>
            <person name="Bulat T."/>
            <person name="Smidak R."/>
            <person name="Sarate P."/>
            <person name="Gangsoo J."/>
            <person name="Sialana F."/>
            <person name="Bilban M."/>
            <person name="Lubec G."/>
        </authorList>
    </citation>
    <scope>NUCLEOTIDE SEQUENCE</scope>
    <source>
        <tissue evidence="2">Skin</tissue>
    </source>
</reference>
<dbReference type="EMBL" id="HACG01009305">
    <property type="protein sequence ID" value="CEK56170.1"/>
    <property type="molecule type" value="Transcribed_RNA"/>
</dbReference>
<feature type="compositionally biased region" description="Basic and acidic residues" evidence="1">
    <location>
        <begin position="79"/>
        <end position="89"/>
    </location>
</feature>
<sequence length="89" mass="9962">CSTCEKAQSMSSVLSRAFQLAYKDWTADKQRQKRRKSTISVTLLDASSESGPVSPPHGRFMSSTRRSSDHSVSIVPPAEDYKNRRKLSD</sequence>
<gene>
    <name evidence="2" type="primary">ORF26975</name>
</gene>
<feature type="region of interest" description="Disordered" evidence="1">
    <location>
        <begin position="27"/>
        <end position="89"/>
    </location>
</feature>
<feature type="compositionally biased region" description="Low complexity" evidence="1">
    <location>
        <begin position="62"/>
        <end position="73"/>
    </location>
</feature>
<accession>A0A0B6YKY5</accession>
<organism evidence="2">
    <name type="scientific">Arion vulgaris</name>
    <dbReference type="NCBI Taxonomy" id="1028688"/>
    <lineage>
        <taxon>Eukaryota</taxon>
        <taxon>Metazoa</taxon>
        <taxon>Spiralia</taxon>
        <taxon>Lophotrochozoa</taxon>
        <taxon>Mollusca</taxon>
        <taxon>Gastropoda</taxon>
        <taxon>Heterobranchia</taxon>
        <taxon>Euthyneura</taxon>
        <taxon>Panpulmonata</taxon>
        <taxon>Eupulmonata</taxon>
        <taxon>Stylommatophora</taxon>
        <taxon>Helicina</taxon>
        <taxon>Arionoidea</taxon>
        <taxon>Arionidae</taxon>
        <taxon>Arion</taxon>
    </lineage>
</organism>
<feature type="non-terminal residue" evidence="2">
    <location>
        <position position="1"/>
    </location>
</feature>
<protein>
    <submittedName>
        <fullName evidence="2">Uncharacterized protein</fullName>
    </submittedName>
</protein>
<dbReference type="AlphaFoldDB" id="A0A0B6YKY5"/>
<name>A0A0B6YKY5_9EUPU</name>
<feature type="compositionally biased region" description="Polar residues" evidence="1">
    <location>
        <begin position="38"/>
        <end position="51"/>
    </location>
</feature>